<reference evidence="12" key="1">
    <citation type="submission" date="2015-09" db="EMBL/GenBank/DDBJ databases">
        <title>Scylla olivacea transcriptome.</title>
        <authorList>
            <person name="Ikhwanuddin M."/>
        </authorList>
    </citation>
    <scope>NUCLEOTIDE SEQUENCE</scope>
</reference>
<dbReference type="GO" id="GO:0005737">
    <property type="term" value="C:cytoplasm"/>
    <property type="evidence" value="ECO:0007669"/>
    <property type="project" value="UniProtKB-SubCell"/>
</dbReference>
<feature type="domain" description="Helicase MOV-10 helical" evidence="11">
    <location>
        <begin position="236"/>
        <end position="272"/>
    </location>
</feature>
<comment type="subcellular location">
    <subcellularLocation>
        <location evidence="1">Cytoplasm</location>
    </subcellularLocation>
</comment>
<evidence type="ECO:0000313" key="12">
    <source>
        <dbReference type="EMBL" id="JAI60421.1"/>
    </source>
</evidence>
<evidence type="ECO:0000256" key="7">
    <source>
        <dbReference type="ARBA" id="ARBA00022840"/>
    </source>
</evidence>
<keyword evidence="3" id="KW-0963">Cytoplasm</keyword>
<feature type="region of interest" description="Disordered" evidence="8">
    <location>
        <begin position="433"/>
        <end position="469"/>
    </location>
</feature>
<sequence length="948" mass="106107">MTVEVIESQQGSLCWRGVIVASAVTAPSTQDPGSVVSVVELSTLPDTDVGRDRMQKMIEDKGDIVITQTIRFPQVTFGAAAFTDVSIENIGPRPRTLKRVYFACSSQESQFSVTSCSAGGLVDGTARTLEPGAKVMVKLCCAGTLIGLFRQLCIFEFESFHVGRHVSGNVEDPVMASLAPASCHTHWAQHHSLSRPNERGIIMGQRSFKPSPFIPVKLPGMRVPESLWHEVNTGDLFHVAAELREPLSADNHKKKFSLLLHLEEIKMTQQMREFDIARASFTVCGEFLNLTVPGLAEKRPSLLIGDTVIATDLCSNWNVEYEGCIHQVLHTQILLKFHSSFHNNYHGEDYKVRFNFNRTPLRRCHFALTHTMRQLGPDVLFPFRLKLQLPQVCYIDPEVQQLTRRWKQCLSTSHQLPFVAKASTKPAADVSECSSVASEESESDNKDTMACHSKQKHEQEKGRQALSQHKNIQQDFSNSPEWVGLHHEGKANKVVTPTTKLIPRCLDLAVYRSANRAKTSGNRNKELEAEGSFTNEKPNMKEDVSNFMCGNHHLENKKRNNLAVGNSLQWMKEKHTPSEFGGNEQHRNSKVHPSERFGSSVAHTTLKNKVNYVVPVLPLPHSREKTQNFKKLPVLKWFNKSLNQEQKLAVRRILEGTTRPLPYIIFGPPGTGKTVTVVEAALQILTLIHHSRLLLVTPSNSASDLVAERLVELGGLGTSDMVRLIAYQRLKESIPEVILPYCCNGDEVEVRTHQRVVVATATCAGMLYMQGLHREHFTHVLVDEAGQLTEPECLLPLGLVNRVTGQIVLAGDPKQLGPVIQSGLARRGGLEQSLLQRLCQTVLYQAQEESESSGWEYEPSLVTQLVRNYRSHPHILAVPSCLFYNNTLQACADVKVNYSIITRHKSTFCCGRNYHVTLAQSSSMELMGQTFRRESLLHGSTLLRLFRL</sequence>
<dbReference type="GO" id="GO:0004386">
    <property type="term" value="F:helicase activity"/>
    <property type="evidence" value="ECO:0007669"/>
    <property type="project" value="UniProtKB-KW"/>
</dbReference>
<dbReference type="Pfam" id="PF21634">
    <property type="entry name" value="MOV-10_beta-barrel"/>
    <property type="match status" value="1"/>
</dbReference>
<dbReference type="GO" id="GO:0016787">
    <property type="term" value="F:hydrolase activity"/>
    <property type="evidence" value="ECO:0007669"/>
    <property type="project" value="UniProtKB-KW"/>
</dbReference>
<evidence type="ECO:0000256" key="6">
    <source>
        <dbReference type="ARBA" id="ARBA00022806"/>
    </source>
</evidence>
<feature type="domain" description="DNA2/NAM7 helicase helicase" evidence="9">
    <location>
        <begin position="642"/>
        <end position="738"/>
    </location>
</feature>
<dbReference type="InterPro" id="IPR041677">
    <property type="entry name" value="DNA2/NAM7_AAA_11"/>
</dbReference>
<dbReference type="Gene3D" id="3.40.50.300">
    <property type="entry name" value="P-loop containing nucleotide triphosphate hydrolases"/>
    <property type="match status" value="1"/>
</dbReference>
<dbReference type="InterPro" id="IPR027417">
    <property type="entry name" value="P-loop_NTPase"/>
</dbReference>
<dbReference type="PANTHER" id="PTHR45418">
    <property type="entry name" value="CANCER/TESTIS ANTIGEN 55"/>
    <property type="match status" value="1"/>
</dbReference>
<comment type="similarity">
    <text evidence="2">Belongs to the DNA2/NAM7 helicase family. SDE3 subfamily.</text>
</comment>
<dbReference type="InterPro" id="IPR049079">
    <property type="entry name" value="Mov-10_helical"/>
</dbReference>
<name>A0A0P4W940_SCYOL</name>
<keyword evidence="6" id="KW-0347">Helicase</keyword>
<dbReference type="EMBL" id="GDRN01090738">
    <property type="protein sequence ID" value="JAI60421.1"/>
    <property type="molecule type" value="Transcribed_RNA"/>
</dbReference>
<dbReference type="AlphaFoldDB" id="A0A0P4W940"/>
<protein>
    <submittedName>
        <fullName evidence="12">Uncharacterized protein</fullName>
    </submittedName>
</protein>
<keyword evidence="5" id="KW-0378">Hydrolase</keyword>
<organism evidence="12">
    <name type="scientific">Scylla olivacea</name>
    <name type="common">Orange mud crab</name>
    <name type="synonym">Cancer olivacea</name>
    <dbReference type="NCBI Taxonomy" id="85551"/>
    <lineage>
        <taxon>Eukaryota</taxon>
        <taxon>Metazoa</taxon>
        <taxon>Ecdysozoa</taxon>
        <taxon>Arthropoda</taxon>
        <taxon>Crustacea</taxon>
        <taxon>Multicrustacea</taxon>
        <taxon>Malacostraca</taxon>
        <taxon>Eumalacostraca</taxon>
        <taxon>Eucarida</taxon>
        <taxon>Decapoda</taxon>
        <taxon>Pleocyemata</taxon>
        <taxon>Brachyura</taxon>
        <taxon>Eubrachyura</taxon>
        <taxon>Portunoidea</taxon>
        <taxon>Portunidae</taxon>
        <taxon>Portuninae</taxon>
        <taxon>Scylla</taxon>
    </lineage>
</organism>
<feature type="domain" description="DNA2/NAM7 helicase helicase" evidence="9">
    <location>
        <begin position="752"/>
        <end position="822"/>
    </location>
</feature>
<keyword evidence="4" id="KW-0547">Nucleotide-binding</keyword>
<evidence type="ECO:0000259" key="9">
    <source>
        <dbReference type="Pfam" id="PF13086"/>
    </source>
</evidence>
<dbReference type="SUPFAM" id="SSF52540">
    <property type="entry name" value="P-loop containing nucleoside triphosphate hydrolases"/>
    <property type="match status" value="1"/>
</dbReference>
<evidence type="ECO:0000256" key="5">
    <source>
        <dbReference type="ARBA" id="ARBA00022801"/>
    </source>
</evidence>
<keyword evidence="7" id="KW-0067">ATP-binding</keyword>
<feature type="domain" description="Helicase MOV-10-like beta-barrel" evidence="10">
    <location>
        <begin position="286"/>
        <end position="354"/>
    </location>
</feature>
<accession>A0A0P4W940</accession>
<evidence type="ECO:0000256" key="8">
    <source>
        <dbReference type="SAM" id="MobiDB-lite"/>
    </source>
</evidence>
<dbReference type="PANTHER" id="PTHR45418:SF1">
    <property type="entry name" value="CANCER_TESTIS ANTIGEN 55"/>
    <property type="match status" value="1"/>
</dbReference>
<dbReference type="Pfam" id="PF21635">
    <property type="entry name" value="Mov-10_helical"/>
    <property type="match status" value="1"/>
</dbReference>
<evidence type="ECO:0000256" key="4">
    <source>
        <dbReference type="ARBA" id="ARBA00022741"/>
    </source>
</evidence>
<proteinExistence type="inferred from homology"/>
<feature type="compositionally biased region" description="Basic and acidic residues" evidence="8">
    <location>
        <begin position="584"/>
        <end position="595"/>
    </location>
</feature>
<dbReference type="Pfam" id="PF13086">
    <property type="entry name" value="AAA_11"/>
    <property type="match status" value="2"/>
</dbReference>
<evidence type="ECO:0000259" key="10">
    <source>
        <dbReference type="Pfam" id="PF21634"/>
    </source>
</evidence>
<dbReference type="InterPro" id="IPR049080">
    <property type="entry name" value="MOV-10-like_beta-barrel"/>
</dbReference>
<feature type="region of interest" description="Disordered" evidence="8">
    <location>
        <begin position="576"/>
        <end position="595"/>
    </location>
</feature>
<evidence type="ECO:0000256" key="1">
    <source>
        <dbReference type="ARBA" id="ARBA00004496"/>
    </source>
</evidence>
<evidence type="ECO:0000259" key="11">
    <source>
        <dbReference type="Pfam" id="PF21635"/>
    </source>
</evidence>
<dbReference type="GO" id="GO:0005524">
    <property type="term" value="F:ATP binding"/>
    <property type="evidence" value="ECO:0007669"/>
    <property type="project" value="UniProtKB-KW"/>
</dbReference>
<evidence type="ECO:0000256" key="3">
    <source>
        <dbReference type="ARBA" id="ARBA00022490"/>
    </source>
</evidence>
<evidence type="ECO:0000256" key="2">
    <source>
        <dbReference type="ARBA" id="ARBA00005601"/>
    </source>
</evidence>